<accession>A0A6V7HC80</accession>
<protein>
    <submittedName>
        <fullName evidence="1">Uncharacterized protein</fullName>
    </submittedName>
</protein>
<evidence type="ECO:0000313" key="1">
    <source>
        <dbReference type="EMBL" id="CAD1477810.1"/>
    </source>
</evidence>
<dbReference type="EMBL" id="CAJDYZ010010274">
    <property type="protein sequence ID" value="CAD1477810.1"/>
    <property type="molecule type" value="Genomic_DNA"/>
</dbReference>
<reference evidence="1" key="1">
    <citation type="submission" date="2020-07" db="EMBL/GenBank/DDBJ databases">
        <authorList>
            <person name="Nazaruddin N."/>
        </authorList>
    </citation>
    <scope>NUCLEOTIDE SEQUENCE</scope>
</reference>
<gene>
    <name evidence="1" type="ORF">MHI_LOCUS753486</name>
</gene>
<sequence length="50" mass="5919">AFDEVVGGSDEFAEQFSEEWPIRGVISRAIDFVTRYRIDRFDELVLYRDC</sequence>
<organism evidence="1 2">
    <name type="scientific">Heterotrigona itama</name>
    <dbReference type="NCBI Taxonomy" id="395501"/>
    <lineage>
        <taxon>Eukaryota</taxon>
        <taxon>Metazoa</taxon>
        <taxon>Ecdysozoa</taxon>
        <taxon>Arthropoda</taxon>
        <taxon>Hexapoda</taxon>
        <taxon>Insecta</taxon>
        <taxon>Pterygota</taxon>
        <taxon>Neoptera</taxon>
        <taxon>Endopterygota</taxon>
        <taxon>Hymenoptera</taxon>
        <taxon>Apocrita</taxon>
        <taxon>Aculeata</taxon>
        <taxon>Apoidea</taxon>
        <taxon>Anthophila</taxon>
        <taxon>Apidae</taxon>
        <taxon>Heterotrigona</taxon>
    </lineage>
</organism>
<proteinExistence type="predicted"/>
<dbReference type="Proteomes" id="UP000752696">
    <property type="component" value="Unassembled WGS sequence"/>
</dbReference>
<keyword evidence="2" id="KW-1185">Reference proteome</keyword>
<comment type="caution">
    <text evidence="1">The sequence shown here is derived from an EMBL/GenBank/DDBJ whole genome shotgun (WGS) entry which is preliminary data.</text>
</comment>
<feature type="non-terminal residue" evidence="1">
    <location>
        <position position="1"/>
    </location>
</feature>
<dbReference type="AlphaFoldDB" id="A0A6V7HC80"/>
<evidence type="ECO:0000313" key="2">
    <source>
        <dbReference type="Proteomes" id="UP000752696"/>
    </source>
</evidence>
<name>A0A6V7HC80_9HYME</name>